<feature type="domain" description="WSC" evidence="3">
    <location>
        <begin position="370"/>
        <end position="465"/>
    </location>
</feature>
<protein>
    <recommendedName>
        <fullName evidence="3">WSC domain-containing protein</fullName>
    </recommendedName>
</protein>
<sequence length="502" mass="53925">MPSYSSIALGLAAALATPASAFWRMSCPGRIITERADPVVSPGVVSGHVHTISGGNGFGFTMDYAQARASQCSSCPIKEDLSNYWTPKLYYHAQNGSFIDVPQAGDGAGVYGGMTVYYQQRPGPDNDKLHAYPENFRMVAGNPFKRNFTGDFAAQAVSFACLDYNGPAKAETHGFPNYNCPNGLRAQIYFPSCWNGKDLGDTGDHASHMSYPKDTHYDNGRCPDTHPKHMISIFYEVIYQTNLFANEWYGSSQPFVFAMGDSTGYGFHGDFVNGWDIKTLQAATDDCTANSGSTTDCSHFSFFTDKECQSCIVPPSIDERVTGVLDALPGCNPVTNGPEMAVPVAAANCAVKSTIGQAANYYTDMTTSKGWAYLGCGTDNIASRTFSAKSENNRNMTVANCIDYCSAAGYSHAGMEYSSECYCSNTLATNRAPVAGILGNCFMKCSGDSTEYCGGGSTLSMYRKCSGGSCTNAQYGVVGNSTTSSSKRHLDSHRHHHAAHPS</sequence>
<dbReference type="STRING" id="331657.A0A4U0XWU0"/>
<evidence type="ECO:0000259" key="3">
    <source>
        <dbReference type="PROSITE" id="PS51212"/>
    </source>
</evidence>
<keyword evidence="5" id="KW-1185">Reference proteome</keyword>
<feature type="compositionally biased region" description="Basic residues" evidence="1">
    <location>
        <begin position="486"/>
        <end position="502"/>
    </location>
</feature>
<dbReference type="PANTHER" id="PTHR43662:SF3">
    <property type="entry name" value="DOMAIN PROTEIN, PUTATIVE (AFU_ORTHOLOGUE AFUA_6G11970)-RELATED"/>
    <property type="match status" value="1"/>
</dbReference>
<feature type="region of interest" description="Disordered" evidence="1">
    <location>
        <begin position="481"/>
        <end position="502"/>
    </location>
</feature>
<dbReference type="Pfam" id="PF09362">
    <property type="entry name" value="DUF1996"/>
    <property type="match status" value="1"/>
</dbReference>
<feature type="chain" id="PRO_5020389060" description="WSC domain-containing protein" evidence="2">
    <location>
        <begin position="22"/>
        <end position="502"/>
    </location>
</feature>
<name>A0A4U0XWU0_9PEZI</name>
<dbReference type="AlphaFoldDB" id="A0A4U0XWU0"/>
<evidence type="ECO:0000313" key="5">
    <source>
        <dbReference type="Proteomes" id="UP000308768"/>
    </source>
</evidence>
<dbReference type="OrthoDB" id="74764at2759"/>
<comment type="caution">
    <text evidence="4">The sequence shown here is derived from an EMBL/GenBank/DDBJ whole genome shotgun (WGS) entry which is preliminary data.</text>
</comment>
<gene>
    <name evidence="4" type="ORF">B0A49_01497</name>
</gene>
<dbReference type="PROSITE" id="PS51212">
    <property type="entry name" value="WSC"/>
    <property type="match status" value="1"/>
</dbReference>
<dbReference type="InterPro" id="IPR002889">
    <property type="entry name" value="WSC_carb-bd"/>
</dbReference>
<evidence type="ECO:0000256" key="2">
    <source>
        <dbReference type="SAM" id="SignalP"/>
    </source>
</evidence>
<dbReference type="EMBL" id="NAJN01000060">
    <property type="protein sequence ID" value="TKA80368.1"/>
    <property type="molecule type" value="Genomic_DNA"/>
</dbReference>
<organism evidence="4 5">
    <name type="scientific">Cryomyces minteri</name>
    <dbReference type="NCBI Taxonomy" id="331657"/>
    <lineage>
        <taxon>Eukaryota</taxon>
        <taxon>Fungi</taxon>
        <taxon>Dikarya</taxon>
        <taxon>Ascomycota</taxon>
        <taxon>Pezizomycotina</taxon>
        <taxon>Dothideomycetes</taxon>
        <taxon>Dothideomycetes incertae sedis</taxon>
        <taxon>Cryomyces</taxon>
    </lineage>
</organism>
<dbReference type="Pfam" id="PF01822">
    <property type="entry name" value="WSC"/>
    <property type="match status" value="1"/>
</dbReference>
<dbReference type="SMART" id="SM00321">
    <property type="entry name" value="WSC"/>
    <property type="match status" value="1"/>
</dbReference>
<dbReference type="Proteomes" id="UP000308768">
    <property type="component" value="Unassembled WGS sequence"/>
</dbReference>
<accession>A0A4U0XWU0</accession>
<dbReference type="InterPro" id="IPR018535">
    <property type="entry name" value="DUF1996"/>
</dbReference>
<dbReference type="PANTHER" id="PTHR43662">
    <property type="match status" value="1"/>
</dbReference>
<reference evidence="4 5" key="1">
    <citation type="submission" date="2017-03" db="EMBL/GenBank/DDBJ databases">
        <title>Genomes of endolithic fungi from Antarctica.</title>
        <authorList>
            <person name="Coleine C."/>
            <person name="Masonjones S."/>
            <person name="Stajich J.E."/>
        </authorList>
    </citation>
    <scope>NUCLEOTIDE SEQUENCE [LARGE SCALE GENOMIC DNA]</scope>
    <source>
        <strain evidence="4 5">CCFEE 5187</strain>
    </source>
</reference>
<keyword evidence="2" id="KW-0732">Signal</keyword>
<feature type="signal peptide" evidence="2">
    <location>
        <begin position="1"/>
        <end position="21"/>
    </location>
</feature>
<proteinExistence type="predicted"/>
<evidence type="ECO:0000313" key="4">
    <source>
        <dbReference type="EMBL" id="TKA80368.1"/>
    </source>
</evidence>
<evidence type="ECO:0000256" key="1">
    <source>
        <dbReference type="SAM" id="MobiDB-lite"/>
    </source>
</evidence>